<evidence type="ECO:0000313" key="3">
    <source>
        <dbReference type="Proteomes" id="UP000182054"/>
    </source>
</evidence>
<dbReference type="OrthoDB" id="334507at2"/>
<dbReference type="RefSeq" id="WP_068365290.1">
    <property type="nucleotide sequence ID" value="NZ_FOJN01000011.1"/>
</dbReference>
<dbReference type="GeneID" id="85486634"/>
<dbReference type="EMBL" id="FOJN01000011">
    <property type="protein sequence ID" value="SFA57028.1"/>
    <property type="molecule type" value="Genomic_DNA"/>
</dbReference>
<dbReference type="InterPro" id="IPR029058">
    <property type="entry name" value="AB_hydrolase_fold"/>
</dbReference>
<dbReference type="Pfam" id="PF12697">
    <property type="entry name" value="Abhydrolase_6"/>
    <property type="match status" value="1"/>
</dbReference>
<feature type="domain" description="AB hydrolase-1" evidence="1">
    <location>
        <begin position="37"/>
        <end position="274"/>
    </location>
</feature>
<dbReference type="AlphaFoldDB" id="A0A1I0TZ43"/>
<proteinExistence type="predicted"/>
<dbReference type="Gene3D" id="3.40.50.1820">
    <property type="entry name" value="alpha/beta hydrolase"/>
    <property type="match status" value="1"/>
</dbReference>
<dbReference type="Proteomes" id="UP000182054">
    <property type="component" value="Unassembled WGS sequence"/>
</dbReference>
<sequence>MDTSWWELPDVVPVTVDGASVATVVLGPSTEDAAGDVVLCHGTPWSSAVWGAVARRIARTHRVFLWDMPGYGRSTMHPDTPIDLAAQGSRLAALLDHWGLHRPHLVAHDVGGAVALRAHLLHDRDAASVFLWDVVTLDPWGSPFFALVRDHVDVFSALPERLHGALVREYIAGAGARLTTESIERLAAPWLGDAGRLALYRQIGALRPEHTRPVVARLADTRCPVSIGWGEDDPWIQVEQAQRLADALPGDPPVTILPGVGHLAPVEASEQVAETLLAHLRRVSP</sequence>
<accession>A0A1I0TZ43</accession>
<protein>
    <submittedName>
        <fullName evidence="2">Pimeloyl-ACP methyl ester carboxylesterase</fullName>
    </submittedName>
</protein>
<gene>
    <name evidence="2" type="ORF">SAMN05444374_11159</name>
</gene>
<reference evidence="2 3" key="1">
    <citation type="submission" date="2016-10" db="EMBL/GenBank/DDBJ databases">
        <authorList>
            <person name="de Groot N.N."/>
        </authorList>
    </citation>
    <scope>NUCLEOTIDE SEQUENCE [LARGE SCALE GENOMIC DNA]</scope>
    <source>
        <strain evidence="2 3">DSM 44908</strain>
    </source>
</reference>
<organism evidence="2 3">
    <name type="scientific">Rhodococcoides kroppenstedtii</name>
    <dbReference type="NCBI Taxonomy" id="293050"/>
    <lineage>
        <taxon>Bacteria</taxon>
        <taxon>Bacillati</taxon>
        <taxon>Actinomycetota</taxon>
        <taxon>Actinomycetes</taxon>
        <taxon>Mycobacteriales</taxon>
        <taxon>Nocardiaceae</taxon>
        <taxon>Rhodococcoides</taxon>
    </lineage>
</organism>
<dbReference type="PRINTS" id="PR00111">
    <property type="entry name" value="ABHYDROLASE"/>
</dbReference>
<dbReference type="GO" id="GO:0003824">
    <property type="term" value="F:catalytic activity"/>
    <property type="evidence" value="ECO:0007669"/>
    <property type="project" value="UniProtKB-ARBA"/>
</dbReference>
<dbReference type="InterPro" id="IPR000073">
    <property type="entry name" value="AB_hydrolase_1"/>
</dbReference>
<evidence type="ECO:0000313" key="2">
    <source>
        <dbReference type="EMBL" id="SFA57028.1"/>
    </source>
</evidence>
<dbReference type="PANTHER" id="PTHR43689">
    <property type="entry name" value="HYDROLASE"/>
    <property type="match status" value="1"/>
</dbReference>
<dbReference type="PANTHER" id="PTHR43689:SF8">
    <property type="entry name" value="ALPHA_BETA-HYDROLASES SUPERFAMILY PROTEIN"/>
    <property type="match status" value="1"/>
</dbReference>
<evidence type="ECO:0000259" key="1">
    <source>
        <dbReference type="Pfam" id="PF12697"/>
    </source>
</evidence>
<dbReference type="SUPFAM" id="SSF53474">
    <property type="entry name" value="alpha/beta-Hydrolases"/>
    <property type="match status" value="1"/>
</dbReference>
<name>A0A1I0TZ43_9NOCA</name>